<keyword evidence="3" id="KW-1185">Reference proteome</keyword>
<evidence type="ECO:0000256" key="1">
    <source>
        <dbReference type="SAM" id="MobiDB-lite"/>
    </source>
</evidence>
<gene>
    <name evidence="2" type="ORF">Tco_0628552</name>
</gene>
<feature type="compositionally biased region" description="Basic and acidic residues" evidence="1">
    <location>
        <begin position="43"/>
        <end position="78"/>
    </location>
</feature>
<protein>
    <submittedName>
        <fullName evidence="2">Uncharacterized protein</fullName>
    </submittedName>
</protein>
<sequence length="161" mass="18865">MSTYLKHQGLRTFAQLKKLADEEIKAKYERLVRSIANFVPMGAEERVKRPRPELQSDTSKKQKTTKVKEVRVIEEPVKEPTSPKQEEIKQPIKKSGRQKSMARKKKVLSIFDRDDLSALYQLVIDKYQDEIPEGFDLILWGDLTTMFHPNEENGFWKSQEK</sequence>
<evidence type="ECO:0000313" key="2">
    <source>
        <dbReference type="EMBL" id="GJS55190.1"/>
    </source>
</evidence>
<feature type="compositionally biased region" description="Basic residues" evidence="1">
    <location>
        <begin position="91"/>
        <end position="100"/>
    </location>
</feature>
<accession>A0ABQ4WQN3</accession>
<evidence type="ECO:0000313" key="3">
    <source>
        <dbReference type="Proteomes" id="UP001151760"/>
    </source>
</evidence>
<comment type="caution">
    <text evidence="2">The sequence shown here is derived from an EMBL/GenBank/DDBJ whole genome shotgun (WGS) entry which is preliminary data.</text>
</comment>
<feature type="region of interest" description="Disordered" evidence="1">
    <location>
        <begin position="42"/>
        <end position="100"/>
    </location>
</feature>
<dbReference type="Proteomes" id="UP001151760">
    <property type="component" value="Unassembled WGS sequence"/>
</dbReference>
<dbReference type="EMBL" id="BQNB010008852">
    <property type="protein sequence ID" value="GJS55190.1"/>
    <property type="molecule type" value="Genomic_DNA"/>
</dbReference>
<organism evidence="2 3">
    <name type="scientific">Tanacetum coccineum</name>
    <dbReference type="NCBI Taxonomy" id="301880"/>
    <lineage>
        <taxon>Eukaryota</taxon>
        <taxon>Viridiplantae</taxon>
        <taxon>Streptophyta</taxon>
        <taxon>Embryophyta</taxon>
        <taxon>Tracheophyta</taxon>
        <taxon>Spermatophyta</taxon>
        <taxon>Magnoliopsida</taxon>
        <taxon>eudicotyledons</taxon>
        <taxon>Gunneridae</taxon>
        <taxon>Pentapetalae</taxon>
        <taxon>asterids</taxon>
        <taxon>campanulids</taxon>
        <taxon>Asterales</taxon>
        <taxon>Asteraceae</taxon>
        <taxon>Asteroideae</taxon>
        <taxon>Anthemideae</taxon>
        <taxon>Anthemidinae</taxon>
        <taxon>Tanacetum</taxon>
    </lineage>
</organism>
<proteinExistence type="predicted"/>
<reference evidence="2" key="2">
    <citation type="submission" date="2022-01" db="EMBL/GenBank/DDBJ databases">
        <authorList>
            <person name="Yamashiro T."/>
            <person name="Shiraishi A."/>
            <person name="Satake H."/>
            <person name="Nakayama K."/>
        </authorList>
    </citation>
    <scope>NUCLEOTIDE SEQUENCE</scope>
</reference>
<name>A0ABQ4WQN3_9ASTR</name>
<reference evidence="2" key="1">
    <citation type="journal article" date="2022" name="Int. J. Mol. Sci.">
        <title>Draft Genome of Tanacetum Coccineum: Genomic Comparison of Closely Related Tanacetum-Family Plants.</title>
        <authorList>
            <person name="Yamashiro T."/>
            <person name="Shiraishi A."/>
            <person name="Nakayama K."/>
            <person name="Satake H."/>
        </authorList>
    </citation>
    <scope>NUCLEOTIDE SEQUENCE</scope>
</reference>